<gene>
    <name evidence="1" type="ORF">GFD22_00840</name>
</gene>
<sequence length="227" mass="24475">MQQNLTLSNGGEVRAGQYNRIVVFGDAVLDDGAAFDLMDVHGSVAAHNVRGGVLYVDGGMMQVTGSLRVQTLGGNGDVDVTGAVRVGRMQFTGVMQTDRAVRVIDSLDLSGILRNGQRIDADSVRMDGFMEVADLHAVHAVSIRPLETMMLRWNCFRQYDHGSTADSISCMDLDAKDLACPLIRANTVTLRGASYAQDVHCAKTLSLDRSSVALQVTGNCERIRLDG</sequence>
<protein>
    <recommendedName>
        <fullName evidence="3">Polymer-forming cytoskeletal protein</fullName>
    </recommendedName>
</protein>
<accession>A0A7K3TFY6</accession>
<dbReference type="EMBL" id="WHZY01000001">
    <property type="protein sequence ID" value="NEG77550.1"/>
    <property type="molecule type" value="Genomic_DNA"/>
</dbReference>
<evidence type="ECO:0000313" key="1">
    <source>
        <dbReference type="EMBL" id="NEG77550.1"/>
    </source>
</evidence>
<evidence type="ECO:0000313" key="2">
    <source>
        <dbReference type="Proteomes" id="UP000469763"/>
    </source>
</evidence>
<dbReference type="OrthoDB" id="3232826at2"/>
<dbReference type="Proteomes" id="UP000469763">
    <property type="component" value="Unassembled WGS sequence"/>
</dbReference>
<keyword evidence="2" id="KW-1185">Reference proteome</keyword>
<organism evidence="1 2">
    <name type="scientific">Bifidobacterium avesanii</name>
    <dbReference type="NCBI Taxonomy" id="1798157"/>
    <lineage>
        <taxon>Bacteria</taxon>
        <taxon>Bacillati</taxon>
        <taxon>Actinomycetota</taxon>
        <taxon>Actinomycetes</taxon>
        <taxon>Bifidobacteriales</taxon>
        <taxon>Bifidobacteriaceae</taxon>
        <taxon>Bifidobacterium</taxon>
    </lineage>
</organism>
<dbReference type="AlphaFoldDB" id="A0A7K3TFY6"/>
<evidence type="ECO:0008006" key="3">
    <source>
        <dbReference type="Google" id="ProtNLM"/>
    </source>
</evidence>
<dbReference type="RefSeq" id="WP_152349475.1">
    <property type="nucleotide sequence ID" value="NZ_WBSN01000001.1"/>
</dbReference>
<comment type="caution">
    <text evidence="1">The sequence shown here is derived from an EMBL/GenBank/DDBJ whole genome shotgun (WGS) entry which is preliminary data.</text>
</comment>
<reference evidence="1 2" key="1">
    <citation type="submission" date="2019-10" db="EMBL/GenBank/DDBJ databases">
        <title>Bifidobacterium from non-human primates.</title>
        <authorList>
            <person name="Modesto M."/>
        </authorList>
    </citation>
    <scope>NUCLEOTIDE SEQUENCE [LARGE SCALE GENOMIC DNA]</scope>
    <source>
        <strain evidence="1 2">TREC</strain>
    </source>
</reference>
<proteinExistence type="predicted"/>
<name>A0A7K3TFY6_9BIFI</name>